<dbReference type="InterPro" id="IPR029159">
    <property type="entry name" value="CA109-like"/>
</dbReference>
<protein>
    <submittedName>
        <fullName evidence="1">Uncharacterized protein</fullName>
    </submittedName>
</protein>
<dbReference type="Pfam" id="PF15011">
    <property type="entry name" value="CA109-like"/>
    <property type="match status" value="1"/>
</dbReference>
<accession>A0A068RHM5</accession>
<evidence type="ECO:0000313" key="1">
    <source>
        <dbReference type="EMBL" id="CDH49678.1"/>
    </source>
</evidence>
<dbReference type="Proteomes" id="UP000027586">
    <property type="component" value="Unassembled WGS sequence"/>
</dbReference>
<dbReference type="AlphaFoldDB" id="A0A068RHM5"/>
<organism evidence="1 2">
    <name type="scientific">Lichtheimia corymbifera JMRC:FSU:9682</name>
    <dbReference type="NCBI Taxonomy" id="1263082"/>
    <lineage>
        <taxon>Eukaryota</taxon>
        <taxon>Fungi</taxon>
        <taxon>Fungi incertae sedis</taxon>
        <taxon>Mucoromycota</taxon>
        <taxon>Mucoromycotina</taxon>
        <taxon>Mucoromycetes</taxon>
        <taxon>Mucorales</taxon>
        <taxon>Lichtheimiaceae</taxon>
        <taxon>Lichtheimia</taxon>
    </lineage>
</organism>
<sequence length="205" mass="23986">MQHRQLIQLLTRAESACRAWDKQQSTSVSLLLSLSNIIAQQRATMEQRFNFDVNSNRLAYKQACSFEDVFEKLTATLDAMDDIVHDFYMLEKEATKHMTRAMPEMLSTKSKPVAPSTESLIQTAAVRPQEVYEYIADLHYTFKMELQHKRMWIDTLPERASRPELLDDLRERWQLQPHLKAEVANEISDRIKLYKQVHKVLTSTD</sequence>
<dbReference type="VEuPathDB" id="FungiDB:LCOR_01414.1"/>
<proteinExistence type="predicted"/>
<gene>
    <name evidence="1" type="ORF">LCOR_01414.1</name>
</gene>
<comment type="caution">
    <text evidence="1">The sequence shown here is derived from an EMBL/GenBank/DDBJ whole genome shotgun (WGS) entry which is preliminary data.</text>
</comment>
<dbReference type="EMBL" id="CBTN010000004">
    <property type="protein sequence ID" value="CDH49678.1"/>
    <property type="molecule type" value="Genomic_DNA"/>
</dbReference>
<reference evidence="1" key="1">
    <citation type="submission" date="2013-08" db="EMBL/GenBank/DDBJ databases">
        <title>Gene expansion shapes genome architecture in the human pathogen Lichtheimia corymbifera: an evolutionary genomics analysis in the ancient terrestrial Mucorales (Mucoromycotina).</title>
        <authorList>
            <person name="Schwartze V.U."/>
            <person name="Winter S."/>
            <person name="Shelest E."/>
            <person name="Marcet-Houben M."/>
            <person name="Horn F."/>
            <person name="Wehner S."/>
            <person name="Hoffmann K."/>
            <person name="Riege K."/>
            <person name="Sammeth M."/>
            <person name="Nowrousian M."/>
            <person name="Valiante V."/>
            <person name="Linde J."/>
            <person name="Jacobsen I.D."/>
            <person name="Marz M."/>
            <person name="Brakhage A.A."/>
            <person name="Gabaldon T."/>
            <person name="Bocker S."/>
            <person name="Voigt K."/>
        </authorList>
    </citation>
    <scope>NUCLEOTIDE SEQUENCE [LARGE SCALE GENOMIC DNA]</scope>
    <source>
        <strain evidence="1">FSU 9682</strain>
    </source>
</reference>
<dbReference type="OrthoDB" id="2265273at2759"/>
<evidence type="ECO:0000313" key="2">
    <source>
        <dbReference type="Proteomes" id="UP000027586"/>
    </source>
</evidence>
<name>A0A068RHM5_9FUNG</name>
<keyword evidence="2" id="KW-1185">Reference proteome</keyword>